<dbReference type="InterPro" id="IPR008753">
    <property type="entry name" value="Peptidase_M13_N"/>
</dbReference>
<dbReference type="PROSITE" id="PS51885">
    <property type="entry name" value="NEPRILYSIN"/>
    <property type="match status" value="1"/>
</dbReference>
<dbReference type="GO" id="GO:0005886">
    <property type="term" value="C:plasma membrane"/>
    <property type="evidence" value="ECO:0007669"/>
    <property type="project" value="TreeGrafter"/>
</dbReference>
<keyword evidence="1" id="KW-0472">Membrane</keyword>
<evidence type="ECO:0000313" key="4">
    <source>
        <dbReference type="RefSeq" id="XP_022090142.1"/>
    </source>
</evidence>
<name>A0A8B7YC53_ACAPL</name>
<feature type="domain" description="Peptidase M13 N-terminal" evidence="2">
    <location>
        <begin position="129"/>
        <end position="498"/>
    </location>
</feature>
<dbReference type="GeneID" id="110979008"/>
<dbReference type="PANTHER" id="PTHR11733:SF133">
    <property type="entry name" value="PHOSPHATE-REGULATING NEUTRAL ENDOPEPTIDASE PHEX"/>
    <property type="match status" value="1"/>
</dbReference>
<dbReference type="OMA" id="IANINWF"/>
<proteinExistence type="predicted"/>
<evidence type="ECO:0000256" key="1">
    <source>
        <dbReference type="SAM" id="Phobius"/>
    </source>
</evidence>
<dbReference type="InterPro" id="IPR042089">
    <property type="entry name" value="Peptidase_M13_dom_2"/>
</dbReference>
<gene>
    <name evidence="4" type="primary">LOC110979008</name>
</gene>
<dbReference type="Gene3D" id="3.40.390.10">
    <property type="entry name" value="Collagenase (Catalytic Domain)"/>
    <property type="match status" value="1"/>
</dbReference>
<accession>A0A8B7YC53</accession>
<dbReference type="InterPro" id="IPR024079">
    <property type="entry name" value="MetalloPept_cat_dom_sf"/>
</dbReference>
<dbReference type="GO" id="GO:0016485">
    <property type="term" value="P:protein processing"/>
    <property type="evidence" value="ECO:0007669"/>
    <property type="project" value="TreeGrafter"/>
</dbReference>
<keyword evidence="1" id="KW-0812">Transmembrane</keyword>
<evidence type="ECO:0000259" key="2">
    <source>
        <dbReference type="Pfam" id="PF05649"/>
    </source>
</evidence>
<dbReference type="SUPFAM" id="SSF55486">
    <property type="entry name" value="Metalloproteases ('zincins'), catalytic domain"/>
    <property type="match status" value="1"/>
</dbReference>
<dbReference type="KEGG" id="aplc:110979008"/>
<dbReference type="PANTHER" id="PTHR11733">
    <property type="entry name" value="ZINC METALLOPROTEASE FAMILY M13 NEPRILYSIN-RELATED"/>
    <property type="match status" value="1"/>
</dbReference>
<dbReference type="GO" id="GO:0004222">
    <property type="term" value="F:metalloendopeptidase activity"/>
    <property type="evidence" value="ECO:0007669"/>
    <property type="project" value="InterPro"/>
</dbReference>
<evidence type="ECO:0000313" key="3">
    <source>
        <dbReference type="Proteomes" id="UP000694845"/>
    </source>
</evidence>
<dbReference type="RefSeq" id="XP_022090142.1">
    <property type="nucleotide sequence ID" value="XM_022234450.1"/>
</dbReference>
<dbReference type="AlphaFoldDB" id="A0A8B7YC53"/>
<protein>
    <submittedName>
        <fullName evidence="4">Neprilysin-11-like</fullName>
    </submittedName>
</protein>
<keyword evidence="1" id="KW-1133">Transmembrane helix</keyword>
<feature type="transmembrane region" description="Helical" evidence="1">
    <location>
        <begin position="57"/>
        <end position="79"/>
    </location>
</feature>
<dbReference type="InterPro" id="IPR000718">
    <property type="entry name" value="Peptidase_M13"/>
</dbReference>
<dbReference type="Proteomes" id="UP000694845">
    <property type="component" value="Unplaced"/>
</dbReference>
<keyword evidence="3" id="KW-1185">Reference proteome</keyword>
<sequence>MNDNELKHVKLHFEVGCSFPLHQSQLARTMEGKRSVSKSQLALEEGVTSKTPSKIPFLLAGIFVATTVALLITTIVFALQKNHIANMLEQLMKGTSKPHEPGPRPICTTKQCYDSAYLYLSNMDQTKAPCDNFFDYACGGWTKRYTVPEDQTRFSTLTKLREGVADRLRVLFERSPTLGEPDSYHIVRNDYKSCEDMDTINNLGVKPLTDLLTSLGGWPVVGDNPAGGNWNPAAFDFEKLWADIRGKYGVQMFVATGTWPDPDNAAKYKLDAYVPDFVVPKFDIEKRHWPGVHPMLDGTDDAGYDATMLFDDKYSSERKAYLQYLIDIAVALGANETVATRDMIDLIEFESTMANLTVKHPDFDRVMTTLEEIGMNLIDWVRLYQLMLPGSVDPGVTGDEPIVNYNPNYISNVTVWLRDQDNRVKANYMIWRLVSRMVPFMGETFLVIRRKFLQSVNGTVATTARWKTCASNVNNQYKFISGRMYVDEHFPEDTKRKV</sequence>
<reference evidence="4" key="1">
    <citation type="submission" date="2025-08" db="UniProtKB">
        <authorList>
            <consortium name="RefSeq"/>
        </authorList>
    </citation>
    <scope>IDENTIFICATION</scope>
</reference>
<organism evidence="3 4">
    <name type="scientific">Acanthaster planci</name>
    <name type="common">Crown-of-thorns starfish</name>
    <dbReference type="NCBI Taxonomy" id="133434"/>
    <lineage>
        <taxon>Eukaryota</taxon>
        <taxon>Metazoa</taxon>
        <taxon>Echinodermata</taxon>
        <taxon>Eleutherozoa</taxon>
        <taxon>Asterozoa</taxon>
        <taxon>Asteroidea</taxon>
        <taxon>Valvatacea</taxon>
        <taxon>Valvatida</taxon>
        <taxon>Acanthasteridae</taxon>
        <taxon>Acanthaster</taxon>
    </lineage>
</organism>
<dbReference type="OrthoDB" id="6475849at2759"/>
<dbReference type="Gene3D" id="1.10.1380.10">
    <property type="entry name" value="Neutral endopeptidase , domain2"/>
    <property type="match status" value="1"/>
</dbReference>
<dbReference type="Pfam" id="PF05649">
    <property type="entry name" value="Peptidase_M13_N"/>
    <property type="match status" value="1"/>
</dbReference>